<evidence type="ECO:0000256" key="3">
    <source>
        <dbReference type="ARBA" id="ARBA00023163"/>
    </source>
</evidence>
<dbReference type="Pfam" id="PF01381">
    <property type="entry name" value="HTH_3"/>
    <property type="match status" value="1"/>
</dbReference>
<dbReference type="CDD" id="cd00093">
    <property type="entry name" value="HTH_XRE"/>
    <property type="match status" value="1"/>
</dbReference>
<comment type="caution">
    <text evidence="5">The sequence shown here is derived from an EMBL/GenBank/DDBJ whole genome shotgun (WGS) entry which is preliminary data.</text>
</comment>
<accession>A0A2W2ADG6</accession>
<dbReference type="SUPFAM" id="SSF47413">
    <property type="entry name" value="lambda repressor-like DNA-binding domains"/>
    <property type="match status" value="1"/>
</dbReference>
<reference evidence="5 6" key="1">
    <citation type="submission" date="2018-06" db="EMBL/GenBank/DDBJ databases">
        <title>Mucibacter soli gen. nov., sp. nov., a new member of the family Chitinophagaceae producing mucin.</title>
        <authorList>
            <person name="Kim M.-K."/>
            <person name="Park S."/>
            <person name="Kim T.-S."/>
            <person name="Joung Y."/>
            <person name="Han J.-H."/>
            <person name="Kim S.B."/>
        </authorList>
    </citation>
    <scope>NUCLEOTIDE SEQUENCE [LARGE SCALE GENOMIC DNA]</scope>
    <source>
        <strain evidence="5 6">R1-15</strain>
    </source>
</reference>
<keyword evidence="6" id="KW-1185">Reference proteome</keyword>
<dbReference type="SUPFAM" id="SSF51306">
    <property type="entry name" value="LexA/Signal peptidase"/>
    <property type="match status" value="1"/>
</dbReference>
<keyword evidence="1" id="KW-0805">Transcription regulation</keyword>
<dbReference type="Gene3D" id="2.10.109.10">
    <property type="entry name" value="Umud Fragment, subunit A"/>
    <property type="match status" value="1"/>
</dbReference>
<dbReference type="InterPro" id="IPR001387">
    <property type="entry name" value="Cro/C1-type_HTH"/>
</dbReference>
<organism evidence="5 6">
    <name type="scientific">Taibaiella soli</name>
    <dbReference type="NCBI Taxonomy" id="1649169"/>
    <lineage>
        <taxon>Bacteria</taxon>
        <taxon>Pseudomonadati</taxon>
        <taxon>Bacteroidota</taxon>
        <taxon>Chitinophagia</taxon>
        <taxon>Chitinophagales</taxon>
        <taxon>Chitinophagaceae</taxon>
        <taxon>Taibaiella</taxon>
    </lineage>
</organism>
<name>A0A2W2ADG6_9BACT</name>
<protein>
    <submittedName>
        <fullName evidence="5">DNA-binding protein</fullName>
    </submittedName>
</protein>
<evidence type="ECO:0000256" key="2">
    <source>
        <dbReference type="ARBA" id="ARBA00023125"/>
    </source>
</evidence>
<evidence type="ECO:0000313" key="6">
    <source>
        <dbReference type="Proteomes" id="UP000248745"/>
    </source>
</evidence>
<keyword evidence="3" id="KW-0804">Transcription</keyword>
<dbReference type="AlphaFoldDB" id="A0A2W2ADG6"/>
<evidence type="ECO:0000256" key="1">
    <source>
        <dbReference type="ARBA" id="ARBA00023015"/>
    </source>
</evidence>
<dbReference type="Gene3D" id="1.10.260.40">
    <property type="entry name" value="lambda repressor-like DNA-binding domains"/>
    <property type="match status" value="1"/>
</dbReference>
<dbReference type="GO" id="GO:0003677">
    <property type="term" value="F:DNA binding"/>
    <property type="evidence" value="ECO:0007669"/>
    <property type="project" value="UniProtKB-KW"/>
</dbReference>
<dbReference type="InterPro" id="IPR010982">
    <property type="entry name" value="Lambda_DNA-bd_dom_sf"/>
</dbReference>
<dbReference type="PANTHER" id="PTHR40661">
    <property type="match status" value="1"/>
</dbReference>
<dbReference type="PANTHER" id="PTHR40661:SF3">
    <property type="entry name" value="FELS-1 PROPHAGE TRANSCRIPTIONAL REGULATOR"/>
    <property type="match status" value="1"/>
</dbReference>
<dbReference type="PROSITE" id="PS50943">
    <property type="entry name" value="HTH_CROC1"/>
    <property type="match status" value="1"/>
</dbReference>
<sequence>MNTQNFFWASNLKYLRNRKRLSQDELAERLSITRVKLNAHENGRSKNPPVEDLVRISDFYKISIDNLLKVDLSKLGELKLRELESGNDVYAMGTKMRILATTVDKDNNENVEMVPVKAKAGYAAGYGDPDFIAQLPVFNLPYLPKDRKYRMFPTTGDSMLPIPENAYVIGEYLEDWHSIKGDMPCIVITKNDGIVFKLVTNLPEQRAMRLKSLNTQYAPYEVHTGDILEIWKFKNYISDSLPESESSLQEIARMVMEIKGDVKKLSLKPKA</sequence>
<dbReference type="RefSeq" id="WP_111000056.1">
    <property type="nucleotide sequence ID" value="NZ_QKTW01000022.1"/>
</dbReference>
<keyword evidence="2 5" id="KW-0238">DNA-binding</keyword>
<proteinExistence type="predicted"/>
<dbReference type="EMBL" id="QKTW01000022">
    <property type="protein sequence ID" value="PZF71682.1"/>
    <property type="molecule type" value="Genomic_DNA"/>
</dbReference>
<dbReference type="OrthoDB" id="3831186at2"/>
<feature type="domain" description="HTH cro/C1-type" evidence="4">
    <location>
        <begin position="12"/>
        <end position="67"/>
    </location>
</feature>
<evidence type="ECO:0000259" key="4">
    <source>
        <dbReference type="PROSITE" id="PS50943"/>
    </source>
</evidence>
<dbReference type="Proteomes" id="UP000248745">
    <property type="component" value="Unassembled WGS sequence"/>
</dbReference>
<gene>
    <name evidence="5" type="ORF">DN068_16570</name>
</gene>
<dbReference type="SMART" id="SM00530">
    <property type="entry name" value="HTH_XRE"/>
    <property type="match status" value="1"/>
</dbReference>
<dbReference type="InterPro" id="IPR036286">
    <property type="entry name" value="LexA/Signal_pep-like_sf"/>
</dbReference>
<evidence type="ECO:0000313" key="5">
    <source>
        <dbReference type="EMBL" id="PZF71682.1"/>
    </source>
</evidence>